<organism evidence="1 2">
    <name type="scientific">Lindgomyces ingoldianus</name>
    <dbReference type="NCBI Taxonomy" id="673940"/>
    <lineage>
        <taxon>Eukaryota</taxon>
        <taxon>Fungi</taxon>
        <taxon>Dikarya</taxon>
        <taxon>Ascomycota</taxon>
        <taxon>Pezizomycotina</taxon>
        <taxon>Dothideomycetes</taxon>
        <taxon>Pleosporomycetidae</taxon>
        <taxon>Pleosporales</taxon>
        <taxon>Lindgomycetaceae</taxon>
        <taxon>Lindgomyces</taxon>
    </lineage>
</organism>
<comment type="caution">
    <text evidence="1">The sequence shown here is derived from an EMBL/GenBank/DDBJ whole genome shotgun (WGS) entry which is preliminary data.</text>
</comment>
<proteinExistence type="predicted"/>
<dbReference type="EMBL" id="MU003504">
    <property type="protein sequence ID" value="KAF2471593.1"/>
    <property type="molecule type" value="Genomic_DNA"/>
</dbReference>
<evidence type="ECO:0000313" key="1">
    <source>
        <dbReference type="EMBL" id="KAF2471593.1"/>
    </source>
</evidence>
<keyword evidence="2" id="KW-1185">Reference proteome</keyword>
<dbReference type="Proteomes" id="UP000799755">
    <property type="component" value="Unassembled WGS sequence"/>
</dbReference>
<protein>
    <submittedName>
        <fullName evidence="1">Uncharacterized protein</fullName>
    </submittedName>
</protein>
<gene>
    <name evidence="1" type="ORF">BDR25DRAFT_21438</name>
</gene>
<evidence type="ECO:0000313" key="2">
    <source>
        <dbReference type="Proteomes" id="UP000799755"/>
    </source>
</evidence>
<reference evidence="1" key="1">
    <citation type="journal article" date="2020" name="Stud. Mycol.">
        <title>101 Dothideomycetes genomes: a test case for predicting lifestyles and emergence of pathogens.</title>
        <authorList>
            <person name="Haridas S."/>
            <person name="Albert R."/>
            <person name="Binder M."/>
            <person name="Bloem J."/>
            <person name="Labutti K."/>
            <person name="Salamov A."/>
            <person name="Andreopoulos B."/>
            <person name="Baker S."/>
            <person name="Barry K."/>
            <person name="Bills G."/>
            <person name="Bluhm B."/>
            <person name="Cannon C."/>
            <person name="Castanera R."/>
            <person name="Culley D."/>
            <person name="Daum C."/>
            <person name="Ezra D."/>
            <person name="Gonzalez J."/>
            <person name="Henrissat B."/>
            <person name="Kuo A."/>
            <person name="Liang C."/>
            <person name="Lipzen A."/>
            <person name="Lutzoni F."/>
            <person name="Magnuson J."/>
            <person name="Mondo S."/>
            <person name="Nolan M."/>
            <person name="Ohm R."/>
            <person name="Pangilinan J."/>
            <person name="Park H.-J."/>
            <person name="Ramirez L."/>
            <person name="Alfaro M."/>
            <person name="Sun H."/>
            <person name="Tritt A."/>
            <person name="Yoshinaga Y."/>
            <person name="Zwiers L.-H."/>
            <person name="Turgeon B."/>
            <person name="Goodwin S."/>
            <person name="Spatafora J."/>
            <person name="Crous P."/>
            <person name="Grigoriev I."/>
        </authorList>
    </citation>
    <scope>NUCLEOTIDE SEQUENCE</scope>
    <source>
        <strain evidence="1">ATCC 200398</strain>
    </source>
</reference>
<name>A0ACB6QYF1_9PLEO</name>
<accession>A0ACB6QYF1</accession>
<sequence length="115" mass="12765">MSSCVSSLNPRPLVIHTTKIHHNFALICPNIDTSEATLTLRRLIKLGEQVSYAATAKRYGYSHSTVSRPHPGFHGSYAGKFGNYQLMRGIRAGSTRHSEGMQDDECIVWQSCGEK</sequence>